<evidence type="ECO:0000313" key="2">
    <source>
        <dbReference type="EMBL" id="EFM46657.1"/>
    </source>
</evidence>
<evidence type="ECO:0000259" key="1">
    <source>
        <dbReference type="Pfam" id="PF20464"/>
    </source>
</evidence>
<proteinExistence type="predicted"/>
<reference evidence="2" key="1">
    <citation type="submission" date="2010-08" db="EMBL/GenBank/DDBJ databases">
        <authorList>
            <person name="Muzny D."/>
            <person name="Qin X."/>
            <person name="Deng J."/>
            <person name="Jiang H."/>
            <person name="Liu Y."/>
            <person name="Qu J."/>
            <person name="Song X.-Z."/>
            <person name="Zhang L."/>
            <person name="Thornton R."/>
            <person name="Coyle M."/>
            <person name="Francisco L."/>
            <person name="Jackson L."/>
            <person name="Javaid M."/>
            <person name="Korchina V."/>
            <person name="Kovar C."/>
            <person name="Mata R."/>
            <person name="Mathew T."/>
            <person name="Ngo R."/>
            <person name="Nguyen L."/>
            <person name="Nguyen N."/>
            <person name="Okwuonu G."/>
            <person name="Ongeri F."/>
            <person name="Pham C."/>
            <person name="Simmons D."/>
            <person name="Wilczek-Boney K."/>
            <person name="Hale W."/>
            <person name="Jakkamsetti A."/>
            <person name="Pham P."/>
            <person name="Ruth R."/>
            <person name="San Lucas F."/>
            <person name="Warren J."/>
            <person name="Zhang J."/>
            <person name="Zhao Z."/>
            <person name="Zhou C."/>
            <person name="Zhu D."/>
            <person name="Lee S."/>
            <person name="Bess C."/>
            <person name="Blankenburg K."/>
            <person name="Forbes L."/>
            <person name="Fu Q."/>
            <person name="Gubbala S."/>
            <person name="Hirani K."/>
            <person name="Jayaseelan J.C."/>
            <person name="Lara F."/>
            <person name="Munidasa M."/>
            <person name="Palculict T."/>
            <person name="Patil S."/>
            <person name="Pu L.-L."/>
            <person name="Saada N."/>
            <person name="Tang L."/>
            <person name="Weissenberger G."/>
            <person name="Zhu Y."/>
            <person name="Hemphill L."/>
            <person name="Shang Y."/>
            <person name="Youmans B."/>
            <person name="Ayvaz T."/>
            <person name="Ross M."/>
            <person name="Santibanez J."/>
            <person name="Aqrawi P."/>
            <person name="Gross S."/>
            <person name="Joshi V."/>
            <person name="Fowler G."/>
            <person name="Nazareth L."/>
            <person name="Reid J."/>
            <person name="Worley K."/>
            <person name="Petrosino J."/>
            <person name="Highlander S."/>
            <person name="Gibbs R."/>
        </authorList>
    </citation>
    <scope>NUCLEOTIDE SEQUENCE [LARGE SCALE GENOMIC DNA]</scope>
    <source>
        <strain evidence="2">ATCC 35239</strain>
    </source>
</reference>
<sequence>MTIERNAARAFTARWAGHGYEKGEAQKFWLDLLEHVLGYKQTESVV</sequence>
<gene>
    <name evidence="2" type="ORF">HMPREF0580_0704</name>
</gene>
<dbReference type="Pfam" id="PF20464">
    <property type="entry name" value="MmeI_N"/>
    <property type="match status" value="1"/>
</dbReference>
<name>E0QP90_9ACTO</name>
<accession>E0QP90</accession>
<feature type="domain" description="MmeI-like N-terminal" evidence="1">
    <location>
        <begin position="7"/>
        <end position="43"/>
    </location>
</feature>
<dbReference type="AlphaFoldDB" id="E0QP90"/>
<keyword evidence="3" id="KW-1185">Reference proteome</keyword>
<dbReference type="HOGENOM" id="CLU_3185905_0_0_11"/>
<dbReference type="InterPro" id="IPR046817">
    <property type="entry name" value="MmeI_N"/>
</dbReference>
<evidence type="ECO:0000313" key="3">
    <source>
        <dbReference type="Proteomes" id="UP000003045"/>
    </source>
</evidence>
<organism evidence="2 3">
    <name type="scientific">Mobiluncus mulieris ATCC 35239</name>
    <dbReference type="NCBI Taxonomy" id="871571"/>
    <lineage>
        <taxon>Bacteria</taxon>
        <taxon>Bacillati</taxon>
        <taxon>Actinomycetota</taxon>
        <taxon>Actinomycetes</taxon>
        <taxon>Actinomycetales</taxon>
        <taxon>Actinomycetaceae</taxon>
        <taxon>Mobiluncus</taxon>
    </lineage>
</organism>
<comment type="caution">
    <text evidence="2">The sequence shown here is derived from an EMBL/GenBank/DDBJ whole genome shotgun (WGS) entry which is preliminary data.</text>
</comment>
<protein>
    <recommendedName>
        <fullName evidence="1">MmeI-like N-terminal domain-containing protein</fullName>
    </recommendedName>
</protein>
<dbReference type="Proteomes" id="UP000003045">
    <property type="component" value="Unassembled WGS sequence"/>
</dbReference>
<dbReference type="STRING" id="871571.HMPREF0580_0704"/>
<dbReference type="EMBL" id="AEET01000016">
    <property type="protein sequence ID" value="EFM46657.1"/>
    <property type="molecule type" value="Genomic_DNA"/>
</dbReference>